<name>A0A3D4VDC1_9BACT</name>
<proteinExistence type="predicted"/>
<evidence type="ECO:0000313" key="2">
    <source>
        <dbReference type="Proteomes" id="UP000264071"/>
    </source>
</evidence>
<dbReference type="Pfam" id="PF13692">
    <property type="entry name" value="Glyco_trans_1_4"/>
    <property type="match status" value="1"/>
</dbReference>
<dbReference type="EMBL" id="DPIY01000011">
    <property type="protein sequence ID" value="HCT58638.1"/>
    <property type="molecule type" value="Genomic_DNA"/>
</dbReference>
<comment type="caution">
    <text evidence="1">The sequence shown here is derived from an EMBL/GenBank/DDBJ whole genome shotgun (WGS) entry which is preliminary data.</text>
</comment>
<protein>
    <submittedName>
        <fullName evidence="1">Uncharacterized protein</fullName>
    </submittedName>
</protein>
<dbReference type="SUPFAM" id="SSF53756">
    <property type="entry name" value="UDP-Glycosyltransferase/glycogen phosphorylase"/>
    <property type="match status" value="1"/>
</dbReference>
<dbReference type="CDD" id="cd03801">
    <property type="entry name" value="GT4_PimA-like"/>
    <property type="match status" value="1"/>
</dbReference>
<reference evidence="1 2" key="1">
    <citation type="journal article" date="2018" name="Nat. Biotechnol.">
        <title>A standardized bacterial taxonomy based on genome phylogeny substantially revises the tree of life.</title>
        <authorList>
            <person name="Parks D.H."/>
            <person name="Chuvochina M."/>
            <person name="Waite D.W."/>
            <person name="Rinke C."/>
            <person name="Skarshewski A."/>
            <person name="Chaumeil P.A."/>
            <person name="Hugenholtz P."/>
        </authorList>
    </citation>
    <scope>NUCLEOTIDE SEQUENCE [LARGE SCALE GENOMIC DNA]</scope>
    <source>
        <strain evidence="1">UBA8844</strain>
    </source>
</reference>
<evidence type="ECO:0000313" key="1">
    <source>
        <dbReference type="EMBL" id="HCT58638.1"/>
    </source>
</evidence>
<sequence length="467" mass="50938">MQHAMDAPRRRWCVSCCPSILHKMVPLPRLVACRRTAWRSKLLGYCCERWIGHFPNPRAERGLSHVMPAHIAFVANRLPWPLDDGWKRRTFAIAQATALLGDLTIVVPRGTWSDTIEFENAFGADCRIVFSDGPNPLSVGEALTNAARFNLSPLACRHLDPSLVEALVSVAHHRRLDAVVYAGAFLAERHQQVPALRDVPFCIDTHNLDSLALGRRAKLKGGLMQAPLRLSARLQQRAERRVFGQAAKTVVCSATEVPLAKDISPNANVGVVANGVDLSEFVAAPLPERTDICRLLFFGNLEYPPNVDAVQMLVDDLMPRIRSRGLPGHCRIVGAGRPSAIAAMVAGLDDVSLVGQVPKIVDEIHAADIIVVPLRAGGGTRLKIVEALACARPIVTTRIGAEGLALDDGETALLRDDADTFVDAVEALWNDEKLAGKIAENASRFATSRYAWQGLQKEFARQVGEVL</sequence>
<accession>A0A3D4VDC1</accession>
<dbReference type="Gene3D" id="3.40.50.2000">
    <property type="entry name" value="Glycogen Phosphorylase B"/>
    <property type="match status" value="2"/>
</dbReference>
<dbReference type="AlphaFoldDB" id="A0A3D4VDC1"/>
<dbReference type="Proteomes" id="UP000264071">
    <property type="component" value="Unassembled WGS sequence"/>
</dbReference>
<dbReference type="PANTHER" id="PTHR12526">
    <property type="entry name" value="GLYCOSYLTRANSFERASE"/>
    <property type="match status" value="1"/>
</dbReference>
<gene>
    <name evidence="1" type="ORF">DGD08_15645</name>
</gene>
<organism evidence="1 2">
    <name type="scientific">Gemmatimonas aurantiaca</name>
    <dbReference type="NCBI Taxonomy" id="173480"/>
    <lineage>
        <taxon>Bacteria</taxon>
        <taxon>Pseudomonadati</taxon>
        <taxon>Gemmatimonadota</taxon>
        <taxon>Gemmatimonadia</taxon>
        <taxon>Gemmatimonadales</taxon>
        <taxon>Gemmatimonadaceae</taxon>
        <taxon>Gemmatimonas</taxon>
    </lineage>
</organism>